<evidence type="ECO:0000313" key="4">
    <source>
        <dbReference type="EMBL" id="MVT39439.1"/>
    </source>
</evidence>
<dbReference type="Gene3D" id="3.55.50.30">
    <property type="match status" value="1"/>
</dbReference>
<proteinExistence type="predicted"/>
<dbReference type="AlphaFoldDB" id="A0A6N8J5E6"/>
<dbReference type="InterPro" id="IPR032508">
    <property type="entry name" value="FecR_C"/>
</dbReference>
<dbReference type="GO" id="GO:0016989">
    <property type="term" value="F:sigma factor antagonist activity"/>
    <property type="evidence" value="ECO:0007669"/>
    <property type="project" value="TreeGrafter"/>
</dbReference>
<keyword evidence="1" id="KW-0812">Transmembrane</keyword>
<dbReference type="PANTHER" id="PTHR30273:SF2">
    <property type="entry name" value="PROTEIN FECR"/>
    <property type="match status" value="1"/>
</dbReference>
<dbReference type="OrthoDB" id="923517at2"/>
<dbReference type="Gene3D" id="2.60.120.1440">
    <property type="match status" value="1"/>
</dbReference>
<accession>A0A6N8J5E6</accession>
<dbReference type="Proteomes" id="UP000468388">
    <property type="component" value="Unassembled WGS sequence"/>
</dbReference>
<feature type="domain" description="Protein FecR C-terminal" evidence="3">
    <location>
        <begin position="322"/>
        <end position="390"/>
    </location>
</feature>
<dbReference type="InterPro" id="IPR006860">
    <property type="entry name" value="FecR"/>
</dbReference>
<keyword evidence="5" id="KW-1185">Reference proteome</keyword>
<reference evidence="4 5" key="1">
    <citation type="submission" date="2019-12" db="EMBL/GenBank/DDBJ databases">
        <title>The draft genomic sequence of strain Chitinophaga oryziterrae JCM 16595.</title>
        <authorList>
            <person name="Zhang X."/>
        </authorList>
    </citation>
    <scope>NUCLEOTIDE SEQUENCE [LARGE SCALE GENOMIC DNA]</scope>
    <source>
        <strain evidence="4 5">JCM 16595</strain>
    </source>
</reference>
<dbReference type="Pfam" id="PF16344">
    <property type="entry name" value="FecR_C"/>
    <property type="match status" value="1"/>
</dbReference>
<dbReference type="Pfam" id="PF04773">
    <property type="entry name" value="FecR"/>
    <property type="match status" value="1"/>
</dbReference>
<feature type="transmembrane region" description="Helical" evidence="1">
    <location>
        <begin position="154"/>
        <end position="175"/>
    </location>
</feature>
<keyword evidence="1" id="KW-0472">Membrane</keyword>
<evidence type="ECO:0000259" key="3">
    <source>
        <dbReference type="Pfam" id="PF16344"/>
    </source>
</evidence>
<feature type="domain" description="FecR protein" evidence="2">
    <location>
        <begin position="182"/>
        <end position="278"/>
    </location>
</feature>
<gene>
    <name evidence="4" type="ORF">GO495_02470</name>
</gene>
<name>A0A6N8J5E6_9BACT</name>
<keyword evidence="1" id="KW-1133">Transmembrane helix</keyword>
<evidence type="ECO:0000313" key="5">
    <source>
        <dbReference type="Proteomes" id="UP000468388"/>
    </source>
</evidence>
<dbReference type="InterPro" id="IPR012373">
    <property type="entry name" value="Ferrdict_sens_TM"/>
</dbReference>
<dbReference type="EMBL" id="WRXO01000001">
    <property type="protein sequence ID" value="MVT39439.1"/>
    <property type="molecule type" value="Genomic_DNA"/>
</dbReference>
<organism evidence="4 5">
    <name type="scientific">Chitinophaga oryziterrae</name>
    <dbReference type="NCBI Taxonomy" id="1031224"/>
    <lineage>
        <taxon>Bacteria</taxon>
        <taxon>Pseudomonadati</taxon>
        <taxon>Bacteroidota</taxon>
        <taxon>Chitinophagia</taxon>
        <taxon>Chitinophagales</taxon>
        <taxon>Chitinophagaceae</taxon>
        <taxon>Chitinophaga</taxon>
    </lineage>
</organism>
<sequence>MLINGSGSTPFTSTRHPMVKHGALYYGTGKSKRNVISRNGVIFLYFPPNNGTVMKNAMDKYRLYQTEDFLQDESFINWVLNPEEANNKSWAAWVKSNPYKKETVQKAIDIIRSFDFKQEPVAENFYTDLKQSIDQTIGYQNQATTKAATLFPKWLSVAAVVTGILLGGALVYYFMKPSYTVVATPYAATKTIWLPDSSEVVLNAHSKIRYLSSWQKHKREVWITGEAFFKVRHITTAGETPHFKVYTANAEIEVLGTEFNVKSTDNTTGVMLQRGKVKFSVPALKKQTIMQPDDYCQYDASLGKITTSPIDPELYTSWMKHKYRFEKTPAREVCQTLTAYFGYSFIFRRAELSEQHISGTLELQNEQLLLNTLSELLNASITKNGKDIIIE</sequence>
<evidence type="ECO:0000256" key="1">
    <source>
        <dbReference type="SAM" id="Phobius"/>
    </source>
</evidence>
<protein>
    <submittedName>
        <fullName evidence="4">DUF4974 domain-containing protein</fullName>
    </submittedName>
</protein>
<comment type="caution">
    <text evidence="4">The sequence shown here is derived from an EMBL/GenBank/DDBJ whole genome shotgun (WGS) entry which is preliminary data.</text>
</comment>
<evidence type="ECO:0000259" key="2">
    <source>
        <dbReference type="Pfam" id="PF04773"/>
    </source>
</evidence>
<dbReference type="PANTHER" id="PTHR30273">
    <property type="entry name" value="PERIPLASMIC SIGNAL SENSOR AND SIGMA FACTOR ACTIVATOR FECR-RELATED"/>
    <property type="match status" value="1"/>
</dbReference>